<dbReference type="PANTHER" id="PTHR24049">
    <property type="entry name" value="CRUMBS FAMILY MEMBER"/>
    <property type="match status" value="1"/>
</dbReference>
<feature type="disulfide bond" evidence="6">
    <location>
        <begin position="36"/>
        <end position="46"/>
    </location>
</feature>
<dbReference type="AlphaFoldDB" id="A0A672HTE0"/>
<dbReference type="FunFam" id="2.10.25.10:FF:000327">
    <property type="entry name" value="neurogenic locus notch homolog protein 4"/>
    <property type="match status" value="1"/>
</dbReference>
<evidence type="ECO:0000256" key="1">
    <source>
        <dbReference type="ARBA" id="ARBA00022536"/>
    </source>
</evidence>
<accession>A0A672HTE0</accession>
<evidence type="ECO:0000256" key="6">
    <source>
        <dbReference type="PROSITE-ProRule" id="PRU00076"/>
    </source>
</evidence>
<reference evidence="8" key="2">
    <citation type="submission" date="2025-09" db="UniProtKB">
        <authorList>
            <consortium name="Ensembl"/>
        </authorList>
    </citation>
    <scope>IDENTIFICATION</scope>
</reference>
<dbReference type="GO" id="GO:0032991">
    <property type="term" value="C:protein-containing complex"/>
    <property type="evidence" value="ECO:0007669"/>
    <property type="project" value="TreeGrafter"/>
</dbReference>
<dbReference type="GO" id="GO:0005509">
    <property type="term" value="F:calcium ion binding"/>
    <property type="evidence" value="ECO:0007669"/>
    <property type="project" value="InterPro"/>
</dbReference>
<protein>
    <recommendedName>
        <fullName evidence="7">EGF-like domain-containing protein</fullName>
    </recommendedName>
</protein>
<dbReference type="OMA" id="MEPNCEN"/>
<evidence type="ECO:0000313" key="9">
    <source>
        <dbReference type="Proteomes" id="UP000472267"/>
    </source>
</evidence>
<dbReference type="PRINTS" id="PR00010">
    <property type="entry name" value="EGFBLOOD"/>
</dbReference>
<dbReference type="Proteomes" id="UP000472267">
    <property type="component" value="Unassembled WGS sequence"/>
</dbReference>
<feature type="domain" description="EGF-like" evidence="7">
    <location>
        <begin position="185"/>
        <end position="221"/>
    </location>
</feature>
<dbReference type="InterPro" id="IPR000742">
    <property type="entry name" value="EGF"/>
</dbReference>
<dbReference type="SUPFAM" id="SSF57196">
    <property type="entry name" value="EGF/Laminin"/>
    <property type="match status" value="2"/>
</dbReference>
<keyword evidence="2" id="KW-0732">Signal</keyword>
<dbReference type="FunFam" id="2.10.25.10:FF:000279">
    <property type="entry name" value="Neurogenic locus notch 1"/>
    <property type="match status" value="1"/>
</dbReference>
<comment type="caution">
    <text evidence="6">Lacks conserved residue(s) required for the propagation of feature annotation.</text>
</comment>
<dbReference type="InterPro" id="IPR000152">
    <property type="entry name" value="EGF-type_Asp/Asn_hydroxyl_site"/>
</dbReference>
<dbReference type="InterPro" id="IPR001881">
    <property type="entry name" value="EGF-like_Ca-bd_dom"/>
</dbReference>
<reference evidence="8" key="1">
    <citation type="submission" date="2025-08" db="UniProtKB">
        <authorList>
            <consortium name="Ensembl"/>
        </authorList>
    </citation>
    <scope>IDENTIFICATION</scope>
</reference>
<dbReference type="Ensembl" id="ENSSFAT00005033427.1">
    <property type="protein sequence ID" value="ENSSFAP00005032277.1"/>
    <property type="gene ID" value="ENSSFAG00005016359.1"/>
</dbReference>
<dbReference type="Pfam" id="PF00008">
    <property type="entry name" value="EGF"/>
    <property type="match status" value="2"/>
</dbReference>
<evidence type="ECO:0000256" key="3">
    <source>
        <dbReference type="ARBA" id="ARBA00022737"/>
    </source>
</evidence>
<dbReference type="Pfam" id="PF07645">
    <property type="entry name" value="EGF_CA"/>
    <property type="match status" value="1"/>
</dbReference>
<sequence>WDWFMAGEPEAIVLRFERKISLHSKSFNCEVNLDDCKSKPCDYGRCIDKINGYECACEPGYTGERRAECTGVDECSSNPCIHGRCQDLINGYKCTCDSGWSGQNCDINNNECESNPCMNGGTCKDMTQRLPLHLPGLPELLLHLSRRMARCASVNLLLCQIVSTHFNISDAFFFNFLQGQTCEIDINECVKSPCRNGAVCLNTMGGYQCKCLPGYTGQKCETDIDDCKPSMMHLRRGSGSRLRFD</sequence>
<dbReference type="CDD" id="cd00054">
    <property type="entry name" value="EGF_CA"/>
    <property type="match status" value="3"/>
</dbReference>
<dbReference type="PROSITE" id="PS00022">
    <property type="entry name" value="EGF_1"/>
    <property type="match status" value="2"/>
</dbReference>
<keyword evidence="3" id="KW-0677">Repeat</keyword>
<keyword evidence="5" id="KW-0325">Glycoprotein</keyword>
<keyword evidence="9" id="KW-1185">Reference proteome</keyword>
<keyword evidence="1 6" id="KW-0245">EGF-like domain</keyword>
<name>A0A672HTE0_SALFA</name>
<dbReference type="InterPro" id="IPR051022">
    <property type="entry name" value="Notch_Cell-Fate_Det"/>
</dbReference>
<evidence type="ECO:0000256" key="5">
    <source>
        <dbReference type="ARBA" id="ARBA00023180"/>
    </source>
</evidence>
<dbReference type="PROSITE" id="PS01187">
    <property type="entry name" value="EGF_CA"/>
    <property type="match status" value="1"/>
</dbReference>
<dbReference type="SMART" id="SM00181">
    <property type="entry name" value="EGF"/>
    <property type="match status" value="3"/>
</dbReference>
<dbReference type="GO" id="GO:0007157">
    <property type="term" value="P:heterophilic cell-cell adhesion via plasma membrane cell adhesion molecules"/>
    <property type="evidence" value="ECO:0007669"/>
    <property type="project" value="TreeGrafter"/>
</dbReference>
<dbReference type="PANTHER" id="PTHR24049:SF22">
    <property type="entry name" value="DROSOPHILA CRUMBS HOMOLOG"/>
    <property type="match status" value="1"/>
</dbReference>
<dbReference type="InterPro" id="IPR009030">
    <property type="entry name" value="Growth_fac_rcpt_cys_sf"/>
</dbReference>
<dbReference type="InterPro" id="IPR018097">
    <property type="entry name" value="EGF_Ca-bd_CS"/>
</dbReference>
<feature type="disulfide bond" evidence="6">
    <location>
        <begin position="96"/>
        <end position="105"/>
    </location>
</feature>
<dbReference type="Gene3D" id="2.10.25.10">
    <property type="entry name" value="Laminin"/>
    <property type="match status" value="4"/>
</dbReference>
<evidence type="ECO:0000259" key="7">
    <source>
        <dbReference type="PROSITE" id="PS50026"/>
    </source>
</evidence>
<feature type="disulfide bond" evidence="6">
    <location>
        <begin position="75"/>
        <end position="85"/>
    </location>
</feature>
<evidence type="ECO:0000256" key="4">
    <source>
        <dbReference type="ARBA" id="ARBA00023157"/>
    </source>
</evidence>
<dbReference type="PROSITE" id="PS01186">
    <property type="entry name" value="EGF_2"/>
    <property type="match status" value="2"/>
</dbReference>
<proteinExistence type="predicted"/>
<dbReference type="PROSITE" id="PS00010">
    <property type="entry name" value="ASX_HYDROXYL"/>
    <property type="match status" value="3"/>
</dbReference>
<dbReference type="PROSITE" id="PS50026">
    <property type="entry name" value="EGF_3"/>
    <property type="match status" value="3"/>
</dbReference>
<dbReference type="InterPro" id="IPR049883">
    <property type="entry name" value="NOTCH1_EGF-like"/>
</dbReference>
<evidence type="ECO:0000256" key="2">
    <source>
        <dbReference type="ARBA" id="ARBA00022729"/>
    </source>
</evidence>
<dbReference type="SUPFAM" id="SSF57184">
    <property type="entry name" value="Growth factor receptor domain"/>
    <property type="match status" value="1"/>
</dbReference>
<evidence type="ECO:0000313" key="8">
    <source>
        <dbReference type="Ensembl" id="ENSSFAP00005032277.1"/>
    </source>
</evidence>
<dbReference type="FunFam" id="2.10.25.10:FF:000122">
    <property type="entry name" value="Protein crumbs homolog 2"/>
    <property type="match status" value="1"/>
</dbReference>
<organism evidence="8 9">
    <name type="scientific">Salarias fasciatus</name>
    <name type="common">Jewelled blenny</name>
    <name type="synonym">Blennius fasciatus</name>
    <dbReference type="NCBI Taxonomy" id="181472"/>
    <lineage>
        <taxon>Eukaryota</taxon>
        <taxon>Metazoa</taxon>
        <taxon>Chordata</taxon>
        <taxon>Craniata</taxon>
        <taxon>Vertebrata</taxon>
        <taxon>Euteleostomi</taxon>
        <taxon>Actinopterygii</taxon>
        <taxon>Neopterygii</taxon>
        <taxon>Teleostei</taxon>
        <taxon>Neoteleostei</taxon>
        <taxon>Acanthomorphata</taxon>
        <taxon>Ovalentaria</taxon>
        <taxon>Blenniimorphae</taxon>
        <taxon>Blenniiformes</taxon>
        <taxon>Blennioidei</taxon>
        <taxon>Blenniidae</taxon>
        <taxon>Salariinae</taxon>
        <taxon>Salarias</taxon>
    </lineage>
</organism>
<feature type="domain" description="EGF-like" evidence="7">
    <location>
        <begin position="71"/>
        <end position="106"/>
    </location>
</feature>
<dbReference type="GO" id="GO:0050877">
    <property type="term" value="P:nervous system process"/>
    <property type="evidence" value="ECO:0007669"/>
    <property type="project" value="UniProtKB-ARBA"/>
</dbReference>
<keyword evidence="4 6" id="KW-1015">Disulfide bond</keyword>
<feature type="disulfide bond" evidence="6">
    <location>
        <begin position="211"/>
        <end position="220"/>
    </location>
</feature>
<dbReference type="GO" id="GO:0005886">
    <property type="term" value="C:plasma membrane"/>
    <property type="evidence" value="ECO:0007669"/>
    <property type="project" value="TreeGrafter"/>
</dbReference>
<dbReference type="InParanoid" id="A0A672HTE0"/>
<dbReference type="SMART" id="SM00179">
    <property type="entry name" value="EGF_CA"/>
    <property type="match status" value="3"/>
</dbReference>
<dbReference type="GO" id="GO:0045197">
    <property type="term" value="P:establishment or maintenance of epithelial cell apical/basal polarity"/>
    <property type="evidence" value="ECO:0007669"/>
    <property type="project" value="TreeGrafter"/>
</dbReference>
<feature type="domain" description="EGF-like" evidence="7">
    <location>
        <begin position="32"/>
        <end position="68"/>
    </location>
</feature>